<protein>
    <submittedName>
        <fullName evidence="1">Uncharacterized protein</fullName>
    </submittedName>
</protein>
<dbReference type="Pfam" id="PF04578">
    <property type="entry name" value="DUF594"/>
    <property type="match status" value="1"/>
</dbReference>
<name>M7ZW41_TRIUA</name>
<accession>M7ZW41</accession>
<dbReference type="InterPro" id="IPR025315">
    <property type="entry name" value="DUF4220"/>
</dbReference>
<dbReference type="STRING" id="4572.M7ZW41"/>
<dbReference type="AlphaFoldDB" id="M7ZW41"/>
<dbReference type="PANTHER" id="PTHR31325">
    <property type="entry name" value="OS01G0798800 PROTEIN-RELATED"/>
    <property type="match status" value="1"/>
</dbReference>
<sequence>MESMLKLFSEWEIQLLVLSSFMLQTFLFFTGSLRLRGTNGFLRGAIWVAYLAADLVAVFALGFMSRQRESTTERGTIRETHPLSFLWAPFLLIHLGGQDTITAFAIEDNSLWLRQMYNLTAQVVLALYVFWKSTGLRNMQLLLPGIFIFVAGVIKYVERTLALMYGDNKDSDRKENKYTDTALDHEDAIYPRIVCYALDCAPVIRHLFAGRTLYQIEKDIAREDKFDEGQVVKLINVELGIMYYDLYTKAAVLRTRSGIILRCISQVSATVAMVLFAISNKRQYNIADVVITYALFIGGFSLEVFAMFMMVMVSPWTWAWLKANKCRWLAHMSWILLSSNIIGWPEEKTLWSNSMGQYSFLSYIGCETPSSMSGQAMCMIRKIAKAVGAGGAGKLFWLSKLLDTKSEVVDKQITESFIKVIDSYAFSFPQPQWRHLGPFLKRQLSGDAADFNDLVLQLHLLTEVQLSIVSVSTRINMDDAETGVLVRHCRKLSNYMMYIVAIHATSMLQVIGSSPGELLESAHKRVRPIGGDKTAILRELRDARVGENMQPNLFKETLEEIRDMWVRIIMYAAGKSRPEKHAAQLARGGELLTFVWLLMIHKGVGDTALNRVELTSNPTAFDLEVLYALDFRQDRSASASSSAFLDVFDAPFFTRLPERHLALLISIVPKFSLDRTMQKFRDGSFWSMVHPNLI</sequence>
<dbReference type="EMBL" id="KD156158">
    <property type="protein sequence ID" value="EMS56575.1"/>
    <property type="molecule type" value="Genomic_DNA"/>
</dbReference>
<evidence type="ECO:0000313" key="1">
    <source>
        <dbReference type="EMBL" id="EMS56575.1"/>
    </source>
</evidence>
<dbReference type="eggNOG" id="ENOG502QQBP">
    <property type="taxonomic scope" value="Eukaryota"/>
</dbReference>
<dbReference type="InterPro" id="IPR007658">
    <property type="entry name" value="DUF594"/>
</dbReference>
<gene>
    <name evidence="1" type="ORF">TRIUR3_04601</name>
</gene>
<reference evidence="1" key="1">
    <citation type="journal article" date="2013" name="Nature">
        <title>Draft genome of the wheat A-genome progenitor Triticum urartu.</title>
        <authorList>
            <person name="Ling H.Q."/>
            <person name="Zhao S."/>
            <person name="Liu D."/>
            <person name="Wang J."/>
            <person name="Sun H."/>
            <person name="Zhang C."/>
            <person name="Fan H."/>
            <person name="Li D."/>
            <person name="Dong L."/>
            <person name="Tao Y."/>
            <person name="Gao C."/>
            <person name="Wu H."/>
            <person name="Li Y."/>
            <person name="Cui Y."/>
            <person name="Guo X."/>
            <person name="Zheng S."/>
            <person name="Wang B."/>
            <person name="Yu K."/>
            <person name="Liang Q."/>
            <person name="Yang W."/>
            <person name="Lou X."/>
            <person name="Chen J."/>
            <person name="Feng M."/>
            <person name="Jian J."/>
            <person name="Zhang X."/>
            <person name="Luo G."/>
            <person name="Jiang Y."/>
            <person name="Liu J."/>
            <person name="Wang Z."/>
            <person name="Sha Y."/>
            <person name="Zhang B."/>
            <person name="Wu H."/>
            <person name="Tang D."/>
            <person name="Shen Q."/>
            <person name="Xue P."/>
            <person name="Zou S."/>
            <person name="Wang X."/>
            <person name="Liu X."/>
            <person name="Wang F."/>
            <person name="Yang Y."/>
            <person name="An X."/>
            <person name="Dong Z."/>
            <person name="Zhang K."/>
            <person name="Zhang X."/>
            <person name="Luo M.C."/>
            <person name="Dvorak J."/>
            <person name="Tong Y."/>
            <person name="Wang J."/>
            <person name="Yang H."/>
            <person name="Li Z."/>
            <person name="Wang D."/>
            <person name="Zhang A."/>
            <person name="Wang J."/>
        </authorList>
    </citation>
    <scope>NUCLEOTIDE SEQUENCE</scope>
</reference>
<dbReference type="OMA" id="LEVFAMF"/>
<organism evidence="1">
    <name type="scientific">Triticum urartu</name>
    <name type="common">Red wild einkorn</name>
    <name type="synonym">Crithodium urartu</name>
    <dbReference type="NCBI Taxonomy" id="4572"/>
    <lineage>
        <taxon>Eukaryota</taxon>
        <taxon>Viridiplantae</taxon>
        <taxon>Streptophyta</taxon>
        <taxon>Embryophyta</taxon>
        <taxon>Tracheophyta</taxon>
        <taxon>Spermatophyta</taxon>
        <taxon>Magnoliopsida</taxon>
        <taxon>Liliopsida</taxon>
        <taxon>Poales</taxon>
        <taxon>Poaceae</taxon>
        <taxon>BOP clade</taxon>
        <taxon>Pooideae</taxon>
        <taxon>Triticodae</taxon>
        <taxon>Triticeae</taxon>
        <taxon>Triticinae</taxon>
        <taxon>Triticum</taxon>
    </lineage>
</organism>
<proteinExistence type="predicted"/>
<dbReference type="Pfam" id="PF13968">
    <property type="entry name" value="DUF4220"/>
    <property type="match status" value="1"/>
</dbReference>